<dbReference type="Proteomes" id="UP001152747">
    <property type="component" value="Unassembled WGS sequence"/>
</dbReference>
<proteinExistence type="predicted"/>
<gene>
    <name evidence="3" type="ORF">CAMP_LOCUS7648</name>
</gene>
<feature type="domain" description="C2H2-type" evidence="2">
    <location>
        <begin position="290"/>
        <end position="311"/>
    </location>
</feature>
<sequence>MAKMARYIMISHKETSDCHEENEHLMGLFKLYNFNNYMVDRSALRCTNNLCNKTFCFILKDDDYRRLRETVCTSGKVRWLTHDSIEELAKIHFRIIDQSDILKESTQSQTDGIEVLNKEVETDKYIGKDMEVQTEVVVIQENREADEMTEEQQNEEVSDGQQSDEEESDEEEKESDAEESDAEKSDEEEEEEVIPPELLLKNRVDPETLVKIPCNGDISFVSVKSEPDDSFYSNDSCPIPTKKYKSTSYSSFLFDSVECEKCLIQLEVGKNEQIRQHIIEEHCKYKRFECQLCHTKYSLLKECEEHLKLEHPTQIIENIFIDNVNQRYIEEVRRICKTTFPEIFKEINGVAISDVIPGMTTEAEQSVFPKF</sequence>
<reference evidence="3" key="1">
    <citation type="submission" date="2022-11" db="EMBL/GenBank/DDBJ databases">
        <authorList>
            <person name="Kikuchi T."/>
        </authorList>
    </citation>
    <scope>NUCLEOTIDE SEQUENCE</scope>
    <source>
        <strain evidence="3">PS1010</strain>
    </source>
</reference>
<organism evidence="3 4">
    <name type="scientific">Caenorhabditis angaria</name>
    <dbReference type="NCBI Taxonomy" id="860376"/>
    <lineage>
        <taxon>Eukaryota</taxon>
        <taxon>Metazoa</taxon>
        <taxon>Ecdysozoa</taxon>
        <taxon>Nematoda</taxon>
        <taxon>Chromadorea</taxon>
        <taxon>Rhabditida</taxon>
        <taxon>Rhabditina</taxon>
        <taxon>Rhabditomorpha</taxon>
        <taxon>Rhabditoidea</taxon>
        <taxon>Rhabditidae</taxon>
        <taxon>Peloderinae</taxon>
        <taxon>Caenorhabditis</taxon>
    </lineage>
</organism>
<evidence type="ECO:0000313" key="3">
    <source>
        <dbReference type="EMBL" id="CAI5445011.1"/>
    </source>
</evidence>
<keyword evidence="4" id="KW-1185">Reference proteome</keyword>
<evidence type="ECO:0000313" key="4">
    <source>
        <dbReference type="Proteomes" id="UP001152747"/>
    </source>
</evidence>
<comment type="caution">
    <text evidence="3">The sequence shown here is derived from an EMBL/GenBank/DDBJ whole genome shotgun (WGS) entry which is preliminary data.</text>
</comment>
<dbReference type="InterPro" id="IPR013087">
    <property type="entry name" value="Znf_C2H2_type"/>
</dbReference>
<dbReference type="EMBL" id="CANHGI010000003">
    <property type="protein sequence ID" value="CAI5445011.1"/>
    <property type="molecule type" value="Genomic_DNA"/>
</dbReference>
<evidence type="ECO:0000256" key="1">
    <source>
        <dbReference type="SAM" id="MobiDB-lite"/>
    </source>
</evidence>
<accession>A0A9P1IJ20</accession>
<name>A0A9P1IJ20_9PELO</name>
<protein>
    <recommendedName>
        <fullName evidence="2">C2H2-type domain-containing protein</fullName>
    </recommendedName>
</protein>
<feature type="region of interest" description="Disordered" evidence="1">
    <location>
        <begin position="144"/>
        <end position="200"/>
    </location>
</feature>
<dbReference type="PROSITE" id="PS00028">
    <property type="entry name" value="ZINC_FINGER_C2H2_1"/>
    <property type="match status" value="1"/>
</dbReference>
<evidence type="ECO:0000259" key="2">
    <source>
        <dbReference type="PROSITE" id="PS00028"/>
    </source>
</evidence>
<feature type="compositionally biased region" description="Acidic residues" evidence="1">
    <location>
        <begin position="147"/>
        <end position="194"/>
    </location>
</feature>
<dbReference type="AlphaFoldDB" id="A0A9P1IJ20"/>